<dbReference type="GO" id="GO:0004803">
    <property type="term" value="F:transposase activity"/>
    <property type="evidence" value="ECO:0007669"/>
    <property type="project" value="InterPro"/>
</dbReference>
<dbReference type="EMBL" id="SLWF01000049">
    <property type="protein sequence ID" value="TCN77008.1"/>
    <property type="molecule type" value="Genomic_DNA"/>
</dbReference>
<dbReference type="InterPro" id="IPR009057">
    <property type="entry name" value="Homeodomain-like_sf"/>
</dbReference>
<dbReference type="GO" id="GO:0003677">
    <property type="term" value="F:DNA binding"/>
    <property type="evidence" value="ECO:0007669"/>
    <property type="project" value="InterPro"/>
</dbReference>
<comment type="similarity">
    <text evidence="1">Belongs to the transposase 8 family.</text>
</comment>
<organism evidence="2 3">
    <name type="scientific">Shewanella fodinae</name>
    <dbReference type="NCBI Taxonomy" id="552357"/>
    <lineage>
        <taxon>Bacteria</taxon>
        <taxon>Pseudomonadati</taxon>
        <taxon>Pseudomonadota</taxon>
        <taxon>Gammaproteobacteria</taxon>
        <taxon>Alteromonadales</taxon>
        <taxon>Shewanellaceae</taxon>
        <taxon>Shewanella</taxon>
    </lineage>
</organism>
<proteinExistence type="inferred from homology"/>
<dbReference type="RefSeq" id="WP_133040592.1">
    <property type="nucleotide sequence ID" value="NZ_SLWF01000049.1"/>
</dbReference>
<evidence type="ECO:0000313" key="3">
    <source>
        <dbReference type="Proteomes" id="UP000294832"/>
    </source>
</evidence>
<dbReference type="OrthoDB" id="9810995at2"/>
<evidence type="ECO:0000256" key="1">
    <source>
        <dbReference type="ARBA" id="ARBA00009964"/>
    </source>
</evidence>
<dbReference type="SUPFAM" id="SSF46689">
    <property type="entry name" value="Homeodomain-like"/>
    <property type="match status" value="1"/>
</dbReference>
<dbReference type="GO" id="GO:0006313">
    <property type="term" value="P:DNA transposition"/>
    <property type="evidence" value="ECO:0007669"/>
    <property type="project" value="InterPro"/>
</dbReference>
<comment type="caution">
    <text evidence="2">The sequence shown here is derived from an EMBL/GenBank/DDBJ whole genome shotgun (WGS) entry which is preliminary data.</text>
</comment>
<sequence length="36" mass="4289">MSNQRYSPEFKDEAVRQVIDRGYSISEVYRICSFLT</sequence>
<accession>A0A4R2F0A4</accession>
<evidence type="ECO:0000313" key="2">
    <source>
        <dbReference type="EMBL" id="TCN77008.1"/>
    </source>
</evidence>
<gene>
    <name evidence="2" type="ORF">EDC91_14915</name>
</gene>
<dbReference type="AlphaFoldDB" id="A0A4R2F0A4"/>
<protein>
    <submittedName>
        <fullName evidence="2">Transposase</fullName>
    </submittedName>
</protein>
<dbReference type="InterPro" id="IPR002514">
    <property type="entry name" value="Transposase_8"/>
</dbReference>
<reference evidence="2 3" key="1">
    <citation type="submission" date="2019-03" db="EMBL/GenBank/DDBJ databases">
        <title>Freshwater and sediment microbial communities from various areas in North America, analyzing microbe dynamics in response to fracking.</title>
        <authorList>
            <person name="Lamendella R."/>
        </authorList>
    </citation>
    <scope>NUCLEOTIDE SEQUENCE [LARGE SCALE GENOMIC DNA]</scope>
    <source>
        <strain evidence="2 3">74A</strain>
    </source>
</reference>
<dbReference type="Pfam" id="PF01527">
    <property type="entry name" value="HTH_Tnp_1"/>
    <property type="match status" value="1"/>
</dbReference>
<name>A0A4R2F0A4_9GAMM</name>
<dbReference type="Proteomes" id="UP000294832">
    <property type="component" value="Unassembled WGS sequence"/>
</dbReference>
<keyword evidence="3" id="KW-1185">Reference proteome</keyword>